<dbReference type="VEuPathDB" id="VectorBase:GMOY008451"/>
<keyword evidence="3" id="KW-1185">Reference proteome</keyword>
<evidence type="ECO:0000256" key="1">
    <source>
        <dbReference type="SAM" id="MobiDB-lite"/>
    </source>
</evidence>
<name>A0A1B0G555_GLOMM</name>
<organism evidence="2 3">
    <name type="scientific">Glossina morsitans morsitans</name>
    <name type="common">Savannah tsetse fly</name>
    <dbReference type="NCBI Taxonomy" id="37546"/>
    <lineage>
        <taxon>Eukaryota</taxon>
        <taxon>Metazoa</taxon>
        <taxon>Ecdysozoa</taxon>
        <taxon>Arthropoda</taxon>
        <taxon>Hexapoda</taxon>
        <taxon>Insecta</taxon>
        <taxon>Pterygota</taxon>
        <taxon>Neoptera</taxon>
        <taxon>Endopterygota</taxon>
        <taxon>Diptera</taxon>
        <taxon>Brachycera</taxon>
        <taxon>Muscomorpha</taxon>
        <taxon>Hippoboscoidea</taxon>
        <taxon>Glossinidae</taxon>
        <taxon>Glossina</taxon>
    </lineage>
</organism>
<dbReference type="STRING" id="37546.A0A1B0G555"/>
<reference evidence="2" key="1">
    <citation type="submission" date="2020-05" db="UniProtKB">
        <authorList>
            <consortium name="EnsemblMetazoa"/>
        </authorList>
    </citation>
    <scope>IDENTIFICATION</scope>
    <source>
        <strain evidence="2">Yale</strain>
    </source>
</reference>
<dbReference type="Proteomes" id="UP000092444">
    <property type="component" value="Unassembled WGS sequence"/>
</dbReference>
<protein>
    <submittedName>
        <fullName evidence="2">Uncharacterized protein</fullName>
    </submittedName>
</protein>
<evidence type="ECO:0000313" key="2">
    <source>
        <dbReference type="EnsemblMetazoa" id="GMOY008451-PA"/>
    </source>
</evidence>
<evidence type="ECO:0000313" key="3">
    <source>
        <dbReference type="Proteomes" id="UP000092444"/>
    </source>
</evidence>
<dbReference type="AlphaFoldDB" id="A0A1B0G555"/>
<dbReference type="EnsemblMetazoa" id="GMOY008451-RA">
    <property type="protein sequence ID" value="GMOY008451-PA"/>
    <property type="gene ID" value="GMOY008451"/>
</dbReference>
<dbReference type="EMBL" id="CCAG010002923">
    <property type="status" value="NOT_ANNOTATED_CDS"/>
    <property type="molecule type" value="Genomic_DNA"/>
</dbReference>
<proteinExistence type="predicted"/>
<feature type="region of interest" description="Disordered" evidence="1">
    <location>
        <begin position="1"/>
        <end position="23"/>
    </location>
</feature>
<sequence>MASSNQSKGRWCRREWSSPADTRNADASRRLYSSVFLGSPDQMLKLLLLLLDNDDCDAEADADAEDVAVDDDDDDNDEAELKIFKNRKDTLSLKKYNYGTSASGKFFSSIML</sequence>
<accession>A0A1B0G555</accession>